<dbReference type="KEGG" id="nfl:COO91_03325"/>
<keyword evidence="8" id="KW-0460">Magnesium</keyword>
<dbReference type="EMBL" id="CP024785">
    <property type="protein sequence ID" value="AUB37380.1"/>
    <property type="molecule type" value="Genomic_DNA"/>
</dbReference>
<proteinExistence type="predicted"/>
<dbReference type="EC" id="4.6.1.1" evidence="3"/>
<dbReference type="PANTHER" id="PTHR45627">
    <property type="entry name" value="ADENYLATE CYCLASE TYPE 1"/>
    <property type="match status" value="1"/>
</dbReference>
<sequence>MAENNQLFRIRIGINTRSVVAGVIELKKLDYDLWRDTVNTASRMESDGIADSIQVGEAAYQLLKDKYLIG</sequence>
<dbReference type="SUPFAM" id="SSF55073">
    <property type="entry name" value="Nucleotide cyclase"/>
    <property type="match status" value="1"/>
</dbReference>
<evidence type="ECO:0000256" key="3">
    <source>
        <dbReference type="ARBA" id="ARBA00012201"/>
    </source>
</evidence>
<evidence type="ECO:0000256" key="7">
    <source>
        <dbReference type="ARBA" id="ARBA00022840"/>
    </source>
</evidence>
<evidence type="ECO:0000259" key="12">
    <source>
        <dbReference type="PROSITE" id="PS50125"/>
    </source>
</evidence>
<evidence type="ECO:0000256" key="1">
    <source>
        <dbReference type="ARBA" id="ARBA00001593"/>
    </source>
</evidence>
<dbReference type="InterPro" id="IPR001054">
    <property type="entry name" value="A/G_cyclase"/>
</dbReference>
<dbReference type="CDD" id="cd07302">
    <property type="entry name" value="CHD"/>
    <property type="match status" value="1"/>
</dbReference>
<dbReference type="GO" id="GO:0005886">
    <property type="term" value="C:plasma membrane"/>
    <property type="evidence" value="ECO:0007669"/>
    <property type="project" value="TreeGrafter"/>
</dbReference>
<evidence type="ECO:0000256" key="2">
    <source>
        <dbReference type="ARBA" id="ARBA00004141"/>
    </source>
</evidence>
<evidence type="ECO:0000256" key="6">
    <source>
        <dbReference type="ARBA" id="ARBA00022741"/>
    </source>
</evidence>
<organism evidence="13 14">
    <name type="scientific">Nostoc flagelliforme CCNUN1</name>
    <dbReference type="NCBI Taxonomy" id="2038116"/>
    <lineage>
        <taxon>Bacteria</taxon>
        <taxon>Bacillati</taxon>
        <taxon>Cyanobacteriota</taxon>
        <taxon>Cyanophyceae</taxon>
        <taxon>Nostocales</taxon>
        <taxon>Nostocaceae</taxon>
        <taxon>Nostoc</taxon>
    </lineage>
</organism>
<dbReference type="GO" id="GO:0007189">
    <property type="term" value="P:adenylate cyclase-activating G protein-coupled receptor signaling pathway"/>
    <property type="evidence" value="ECO:0007669"/>
    <property type="project" value="TreeGrafter"/>
</dbReference>
<dbReference type="RefSeq" id="WP_225912556.1">
    <property type="nucleotide sequence ID" value="NZ_CAWNNC010000001.1"/>
</dbReference>
<dbReference type="InterPro" id="IPR029787">
    <property type="entry name" value="Nucleotide_cyclase"/>
</dbReference>
<name>A0A2K8SPW6_9NOSO</name>
<feature type="domain" description="Guanylate cyclase" evidence="12">
    <location>
        <begin position="1"/>
        <end position="45"/>
    </location>
</feature>
<dbReference type="GO" id="GO:0035556">
    <property type="term" value="P:intracellular signal transduction"/>
    <property type="evidence" value="ECO:0007669"/>
    <property type="project" value="InterPro"/>
</dbReference>
<dbReference type="AlphaFoldDB" id="A0A2K8SPW6"/>
<evidence type="ECO:0000256" key="5">
    <source>
        <dbReference type="ARBA" id="ARBA00022723"/>
    </source>
</evidence>
<keyword evidence="5" id="KW-0479">Metal-binding</keyword>
<evidence type="ECO:0000256" key="9">
    <source>
        <dbReference type="ARBA" id="ARBA00022989"/>
    </source>
</evidence>
<dbReference type="PROSITE" id="PS50125">
    <property type="entry name" value="GUANYLATE_CYCLASE_2"/>
    <property type="match status" value="1"/>
</dbReference>
<reference evidence="13 14" key="1">
    <citation type="submission" date="2017-11" db="EMBL/GenBank/DDBJ databases">
        <title>Complete genome of a free-living desiccation-tolerant cyanobacterium and its photosynthetic adaptation to extreme terrestrial habitat.</title>
        <authorList>
            <person name="Shang J."/>
        </authorList>
    </citation>
    <scope>NUCLEOTIDE SEQUENCE [LARGE SCALE GENOMIC DNA]</scope>
    <source>
        <strain evidence="13 14">CCNUN1</strain>
    </source>
</reference>
<dbReference type="GO" id="GO:0046872">
    <property type="term" value="F:metal ion binding"/>
    <property type="evidence" value="ECO:0007669"/>
    <property type="project" value="UniProtKB-KW"/>
</dbReference>
<evidence type="ECO:0000313" key="14">
    <source>
        <dbReference type="Proteomes" id="UP000232003"/>
    </source>
</evidence>
<keyword evidence="4" id="KW-0812">Transmembrane</keyword>
<gene>
    <name evidence="13" type="ORF">COO91_03325</name>
</gene>
<keyword evidence="10" id="KW-0472">Membrane</keyword>
<evidence type="ECO:0000313" key="13">
    <source>
        <dbReference type="EMBL" id="AUB37380.1"/>
    </source>
</evidence>
<dbReference type="GO" id="GO:0004016">
    <property type="term" value="F:adenylate cyclase activity"/>
    <property type="evidence" value="ECO:0007669"/>
    <property type="project" value="UniProtKB-EC"/>
</dbReference>
<dbReference type="PANTHER" id="PTHR45627:SF12">
    <property type="entry name" value="ADENYLATE CYCLASE TYPE 2"/>
    <property type="match status" value="1"/>
</dbReference>
<evidence type="ECO:0000256" key="10">
    <source>
        <dbReference type="ARBA" id="ARBA00023136"/>
    </source>
</evidence>
<comment type="catalytic activity">
    <reaction evidence="1">
        <text>ATP = 3',5'-cyclic AMP + diphosphate</text>
        <dbReference type="Rhea" id="RHEA:15389"/>
        <dbReference type="ChEBI" id="CHEBI:30616"/>
        <dbReference type="ChEBI" id="CHEBI:33019"/>
        <dbReference type="ChEBI" id="CHEBI:58165"/>
        <dbReference type="EC" id="4.6.1.1"/>
    </reaction>
</comment>
<protein>
    <recommendedName>
        <fullName evidence="3">adenylate cyclase</fullName>
        <ecNumber evidence="3">4.6.1.1</ecNumber>
    </recommendedName>
</protein>
<keyword evidence="7" id="KW-0067">ATP-binding</keyword>
<dbReference type="GO" id="GO:0009190">
    <property type="term" value="P:cyclic nucleotide biosynthetic process"/>
    <property type="evidence" value="ECO:0007669"/>
    <property type="project" value="InterPro"/>
</dbReference>
<keyword evidence="9" id="KW-1133">Transmembrane helix</keyword>
<evidence type="ECO:0000256" key="8">
    <source>
        <dbReference type="ARBA" id="ARBA00022842"/>
    </source>
</evidence>
<comment type="subcellular location">
    <subcellularLocation>
        <location evidence="2">Membrane</location>
        <topology evidence="2">Multi-pass membrane protein</topology>
    </subcellularLocation>
</comment>
<dbReference type="Gene3D" id="3.30.70.1230">
    <property type="entry name" value="Nucleotide cyclase"/>
    <property type="match status" value="1"/>
</dbReference>
<keyword evidence="6" id="KW-0547">Nucleotide-binding</keyword>
<keyword evidence="14" id="KW-1185">Reference proteome</keyword>
<accession>A0A2K8SPW6</accession>
<evidence type="ECO:0000256" key="11">
    <source>
        <dbReference type="ARBA" id="ARBA00023239"/>
    </source>
</evidence>
<dbReference type="GO" id="GO:0005524">
    <property type="term" value="F:ATP binding"/>
    <property type="evidence" value="ECO:0007669"/>
    <property type="project" value="UniProtKB-KW"/>
</dbReference>
<dbReference type="Pfam" id="PF00211">
    <property type="entry name" value="Guanylate_cyc"/>
    <property type="match status" value="1"/>
</dbReference>
<evidence type="ECO:0000256" key="4">
    <source>
        <dbReference type="ARBA" id="ARBA00022692"/>
    </source>
</evidence>
<dbReference type="Proteomes" id="UP000232003">
    <property type="component" value="Chromosome"/>
</dbReference>
<keyword evidence="11" id="KW-0456">Lyase</keyword>